<evidence type="ECO:0000313" key="2">
    <source>
        <dbReference type="Proteomes" id="UP001642464"/>
    </source>
</evidence>
<reference evidence="1 2" key="1">
    <citation type="submission" date="2024-02" db="EMBL/GenBank/DDBJ databases">
        <authorList>
            <person name="Chen Y."/>
            <person name="Shah S."/>
            <person name="Dougan E. K."/>
            <person name="Thang M."/>
            <person name="Chan C."/>
        </authorList>
    </citation>
    <scope>NUCLEOTIDE SEQUENCE [LARGE SCALE GENOMIC DNA]</scope>
</reference>
<gene>
    <name evidence="1" type="ORF">SCF082_LOCUS42072</name>
</gene>
<name>A0ABP0QPR9_9DINO</name>
<dbReference type="EMBL" id="CAXAMM010039807">
    <property type="protein sequence ID" value="CAK9089136.1"/>
    <property type="molecule type" value="Genomic_DNA"/>
</dbReference>
<comment type="caution">
    <text evidence="1">The sequence shown here is derived from an EMBL/GenBank/DDBJ whole genome shotgun (WGS) entry which is preliminary data.</text>
</comment>
<dbReference type="Proteomes" id="UP001642464">
    <property type="component" value="Unassembled WGS sequence"/>
</dbReference>
<keyword evidence="2" id="KW-1185">Reference proteome</keyword>
<protein>
    <submittedName>
        <fullName evidence="1">Uncharacterized protein</fullName>
    </submittedName>
</protein>
<accession>A0ABP0QPR9</accession>
<evidence type="ECO:0000313" key="1">
    <source>
        <dbReference type="EMBL" id="CAK9089136.1"/>
    </source>
</evidence>
<sequence length="181" mass="20333">MDPIEANTTQVRVLQETWEEVPLHLPRKTLYGKKEGFSNEEKKKVHDAATKIQQKTDVSIHENVPDYEEDSWTHECLGIQMDAGEAGGFATGHATRDGIKLLAPMSCNLELNHSAYLLAPNSMLQVQAQHLKAFRKVLPGKNVYDLSQNPEFRKRTENTDGALPCLTTSAALWCLDWNSTQ</sequence>
<proteinExistence type="predicted"/>
<organism evidence="1 2">
    <name type="scientific">Durusdinium trenchii</name>
    <dbReference type="NCBI Taxonomy" id="1381693"/>
    <lineage>
        <taxon>Eukaryota</taxon>
        <taxon>Sar</taxon>
        <taxon>Alveolata</taxon>
        <taxon>Dinophyceae</taxon>
        <taxon>Suessiales</taxon>
        <taxon>Symbiodiniaceae</taxon>
        <taxon>Durusdinium</taxon>
    </lineage>
</organism>